<dbReference type="Gene3D" id="1.10.10.10">
    <property type="entry name" value="Winged helix-like DNA-binding domain superfamily/Winged helix DNA-binding domain"/>
    <property type="match status" value="1"/>
</dbReference>
<keyword evidence="1" id="KW-0805">Transcription regulation</keyword>
<comment type="caution">
    <text evidence="6">The sequence shown here is derived from an EMBL/GenBank/DDBJ whole genome shotgun (WGS) entry which is preliminary data.</text>
</comment>
<name>A0A135HNW5_9HYPH</name>
<dbReference type="InterPro" id="IPR014757">
    <property type="entry name" value="Tscrpt_reg_IclR_C"/>
</dbReference>
<dbReference type="InterPro" id="IPR029016">
    <property type="entry name" value="GAF-like_dom_sf"/>
</dbReference>
<organism evidence="6 7">
    <name type="scientific">Paramesorhizobium deserti</name>
    <dbReference type="NCBI Taxonomy" id="1494590"/>
    <lineage>
        <taxon>Bacteria</taxon>
        <taxon>Pseudomonadati</taxon>
        <taxon>Pseudomonadota</taxon>
        <taxon>Alphaproteobacteria</taxon>
        <taxon>Hyphomicrobiales</taxon>
        <taxon>Phyllobacteriaceae</taxon>
        <taxon>Paramesorhizobium</taxon>
    </lineage>
</organism>
<feature type="domain" description="IclR-ED" evidence="5">
    <location>
        <begin position="83"/>
        <end position="266"/>
    </location>
</feature>
<evidence type="ECO:0000313" key="6">
    <source>
        <dbReference type="EMBL" id="KXF74793.1"/>
    </source>
</evidence>
<dbReference type="InterPro" id="IPR011991">
    <property type="entry name" value="ArsR-like_HTH"/>
</dbReference>
<keyword evidence="2" id="KW-0238">DNA-binding</keyword>
<dbReference type="SMART" id="SM00346">
    <property type="entry name" value="HTH_ICLR"/>
    <property type="match status" value="1"/>
</dbReference>
<dbReference type="GO" id="GO:0003677">
    <property type="term" value="F:DNA binding"/>
    <property type="evidence" value="ECO:0007669"/>
    <property type="project" value="UniProtKB-KW"/>
</dbReference>
<proteinExistence type="predicted"/>
<dbReference type="CDD" id="cd00090">
    <property type="entry name" value="HTH_ARSR"/>
    <property type="match status" value="1"/>
</dbReference>
<dbReference type="PROSITE" id="PS51077">
    <property type="entry name" value="HTH_ICLR"/>
    <property type="match status" value="1"/>
</dbReference>
<keyword evidence="3" id="KW-0804">Transcription</keyword>
<dbReference type="RefSeq" id="WP_068885364.1">
    <property type="nucleotide sequence ID" value="NZ_LNTU01000041.1"/>
</dbReference>
<dbReference type="PROSITE" id="PS51078">
    <property type="entry name" value="ICLR_ED"/>
    <property type="match status" value="1"/>
</dbReference>
<evidence type="ECO:0000313" key="7">
    <source>
        <dbReference type="Proteomes" id="UP000070107"/>
    </source>
</evidence>
<feature type="domain" description="HTH iclR-type" evidence="4">
    <location>
        <begin position="20"/>
        <end position="82"/>
    </location>
</feature>
<protein>
    <recommendedName>
        <fullName evidence="8">Transcriptional regulator</fullName>
    </recommendedName>
</protein>
<dbReference type="SUPFAM" id="SSF46785">
    <property type="entry name" value="Winged helix' DNA-binding domain"/>
    <property type="match status" value="1"/>
</dbReference>
<accession>A0A135HNW5</accession>
<evidence type="ECO:0000256" key="3">
    <source>
        <dbReference type="ARBA" id="ARBA00023163"/>
    </source>
</evidence>
<dbReference type="Gene3D" id="3.30.450.40">
    <property type="match status" value="1"/>
</dbReference>
<evidence type="ECO:0000256" key="1">
    <source>
        <dbReference type="ARBA" id="ARBA00023015"/>
    </source>
</evidence>
<dbReference type="Pfam" id="PF01614">
    <property type="entry name" value="IclR_C"/>
    <property type="match status" value="1"/>
</dbReference>
<dbReference type="Pfam" id="PF09339">
    <property type="entry name" value="HTH_IclR"/>
    <property type="match status" value="1"/>
</dbReference>
<dbReference type="PANTHER" id="PTHR30136:SF35">
    <property type="entry name" value="HTH-TYPE TRANSCRIPTIONAL REGULATOR RV1719"/>
    <property type="match status" value="1"/>
</dbReference>
<dbReference type="OrthoDB" id="6057486at2"/>
<evidence type="ECO:0008006" key="8">
    <source>
        <dbReference type="Google" id="ProtNLM"/>
    </source>
</evidence>
<dbReference type="STRING" id="1494590.ATN84_22700"/>
<dbReference type="GO" id="GO:0003700">
    <property type="term" value="F:DNA-binding transcription factor activity"/>
    <property type="evidence" value="ECO:0007669"/>
    <property type="project" value="TreeGrafter"/>
</dbReference>
<dbReference type="InterPro" id="IPR050707">
    <property type="entry name" value="HTH_MetabolicPath_Reg"/>
</dbReference>
<evidence type="ECO:0000259" key="5">
    <source>
        <dbReference type="PROSITE" id="PS51078"/>
    </source>
</evidence>
<dbReference type="Proteomes" id="UP000070107">
    <property type="component" value="Unassembled WGS sequence"/>
</dbReference>
<dbReference type="EMBL" id="LNTU01000041">
    <property type="protein sequence ID" value="KXF74793.1"/>
    <property type="molecule type" value="Genomic_DNA"/>
</dbReference>
<gene>
    <name evidence="6" type="ORF">ATN84_22700</name>
</gene>
<dbReference type="AlphaFoldDB" id="A0A135HNW5"/>
<sequence>MSDKPRAEEADADGGRDGGTKSFYKMAAVLDCFTRAKGQLSITDLVEMTGMPRTTIHRIVASLRDIGLIDQDGRRHDYRLGLKMFYYGSVVLANLDLNRHARPHVLNLHQITGEVVHLHMFDGSQMVCIEREEMGETRLTTLTTIEAAPTYCTSVGKAFLAFQQDNLIRRVAAEEGLQQRTEYTLTTIDALLDDLRKIRERGYAIDNEENEIGIRCVGAPIRDSRGQIFASVSVSGPAERMPLTRIQGLAPTVIQTADQISRELGWNGRR</sequence>
<evidence type="ECO:0000256" key="2">
    <source>
        <dbReference type="ARBA" id="ARBA00023125"/>
    </source>
</evidence>
<reference evidence="6 7" key="1">
    <citation type="submission" date="2015-11" db="EMBL/GenBank/DDBJ databases">
        <title>Draft genome sequence of Paramesorhizobium deserti A-3-E, a strain highly resistant to diverse beta-lactam antibiotics.</title>
        <authorList>
            <person name="Lv R."/>
            <person name="Yang X."/>
            <person name="Fang N."/>
            <person name="Guo J."/>
            <person name="Luo X."/>
            <person name="Peng F."/>
            <person name="Yang R."/>
            <person name="Cui Y."/>
            <person name="Fang C."/>
            <person name="Song Y."/>
        </authorList>
    </citation>
    <scope>NUCLEOTIDE SEQUENCE [LARGE SCALE GENOMIC DNA]</scope>
    <source>
        <strain evidence="6 7">A-3-E</strain>
    </source>
</reference>
<keyword evidence="7" id="KW-1185">Reference proteome</keyword>
<dbReference type="SUPFAM" id="SSF55781">
    <property type="entry name" value="GAF domain-like"/>
    <property type="match status" value="1"/>
</dbReference>
<evidence type="ECO:0000259" key="4">
    <source>
        <dbReference type="PROSITE" id="PS51077"/>
    </source>
</evidence>
<dbReference type="InterPro" id="IPR005471">
    <property type="entry name" value="Tscrpt_reg_IclR_N"/>
</dbReference>
<dbReference type="InterPro" id="IPR036388">
    <property type="entry name" value="WH-like_DNA-bd_sf"/>
</dbReference>
<dbReference type="PANTHER" id="PTHR30136">
    <property type="entry name" value="HELIX-TURN-HELIX TRANSCRIPTIONAL REGULATOR, ICLR FAMILY"/>
    <property type="match status" value="1"/>
</dbReference>
<dbReference type="InterPro" id="IPR036390">
    <property type="entry name" value="WH_DNA-bd_sf"/>
</dbReference>
<dbReference type="GO" id="GO:0045892">
    <property type="term" value="P:negative regulation of DNA-templated transcription"/>
    <property type="evidence" value="ECO:0007669"/>
    <property type="project" value="TreeGrafter"/>
</dbReference>